<evidence type="ECO:0000256" key="1">
    <source>
        <dbReference type="SAM" id="Phobius"/>
    </source>
</evidence>
<dbReference type="eggNOG" id="COG2982">
    <property type="taxonomic scope" value="Bacteria"/>
</dbReference>
<evidence type="ECO:0000313" key="2">
    <source>
        <dbReference type="EMBL" id="AEP28702.1"/>
    </source>
</evidence>
<sequence length="873" mass="96359">MLGNKESGNKELGNKESGNIKLGSIVLLGMGALIMLFALSAYLLRVPLTQWVIVDFLPQNTQITCLEFDIGTSPLLTIRELCVESESISIEIYDAGWFLDDWQRKESRLSIAKLAINHRDTGLKTNEDTDSPTMPDIALPTNMPRITVNALSITSYLLRKPLNLALKQSSVSTFSLSGDIEASLDYVDGKLNGTINWAPFQVLNQSSLLQERTQFLHERLDWQTLMNTNISSQFVFTGDSIDTIHELAVKTQIRLENCAINAEAKGTIGINLALSNLETIIDARDFPISASATECQFISPQLKNLQINEAHLIATEPVLFKDNVFTTTDVRFSLPKLQAFPAVTLSDIAFGLDQHLSLIYRIDLASTLANVNIVDTTLKGDISLKSSGKAVKNGSNWVISSESTKIEIATPDSNWASAEQLVANFNYRLLLSGSEIVDISLTGQQRIVGLKTKSQDNSFLTAKQIETDWQATRTSSKAWEIKLKNSIPELSTAQVKVSKLNNTSNITLAPDSSVKLTGQSEIQSITYTDKKLTNIALVHDLKTQSALKKQETKKPTTMNLLGEHQLQLGSGLKVQINHTEENFKIAIIEQPINTLQKLLSQFNSKIQLIAGTFNAGLTGSLSSADYFGNLQVTNASLKYDDFQVLFLKLNEGFTLNSAGIQLNSGKITIDELDVGIPIRKIELLVDVVDSVAKLDLAQGELIGGTFKISDLWLDGRKQRTNISVSGLDLADFVALQKQQGIQVTGEMSGILPFQLGATDAIIEHGLLASDGPGKLKIQNNPAFDAIKDQQKELSFLQNVEYRKLSSKVELASDGWLDLELSIAGRNPDQKQEVIFNYGHKENIFTLLKSLRITRSIQDSIEKRIEQRYLEKGK</sequence>
<dbReference type="RefSeq" id="WP_014107579.1">
    <property type="nucleotide sequence ID" value="NC_016041.1"/>
</dbReference>
<evidence type="ECO:0000313" key="3">
    <source>
        <dbReference type="Proteomes" id="UP000009282"/>
    </source>
</evidence>
<name>G4QJP2_GLANF</name>
<dbReference type="InterPro" id="IPR021730">
    <property type="entry name" value="YdbH"/>
</dbReference>
<dbReference type="STRING" id="1085623.GNIT_0548"/>
<feature type="transmembrane region" description="Helical" evidence="1">
    <location>
        <begin position="20"/>
        <end position="44"/>
    </location>
</feature>
<keyword evidence="1" id="KW-0472">Membrane</keyword>
<protein>
    <submittedName>
        <fullName evidence="2">Uncharacterized protein</fullName>
    </submittedName>
</protein>
<dbReference type="HOGENOM" id="CLU_337342_0_0_6"/>
<dbReference type="Proteomes" id="UP000009282">
    <property type="component" value="Chromosome"/>
</dbReference>
<reference evidence="2 3" key="1">
    <citation type="journal article" date="2011" name="J. Bacteriol.">
        <title>Complete genome sequence of seawater bacterium Glaciecola nitratireducens FR1064T.</title>
        <authorList>
            <person name="Bian F."/>
            <person name="Qin Q.L."/>
            <person name="Xie B.B."/>
            <person name="Shu Y.L."/>
            <person name="Zhang X.Y."/>
            <person name="Yu Y."/>
            <person name="Chen B."/>
            <person name="Chen X.L."/>
            <person name="Zhou B.C."/>
            <person name="Zhang Y.Z."/>
        </authorList>
    </citation>
    <scope>NUCLEOTIDE SEQUENCE [LARGE SCALE GENOMIC DNA]</scope>
    <source>
        <strain evidence="3">JCM 12485 / KCTC 12276 / FR1064</strain>
    </source>
</reference>
<dbReference type="EMBL" id="CP003060">
    <property type="protein sequence ID" value="AEP28702.1"/>
    <property type="molecule type" value="Genomic_DNA"/>
</dbReference>
<dbReference type="KEGG" id="gni:GNIT_0548"/>
<dbReference type="AlphaFoldDB" id="G4QJP2"/>
<accession>G4QJP2</accession>
<keyword evidence="1" id="KW-0812">Transmembrane</keyword>
<gene>
    <name evidence="2" type="ordered locus">GNIT_0548</name>
</gene>
<keyword evidence="1" id="KW-1133">Transmembrane helix</keyword>
<organism evidence="2 3">
    <name type="scientific">Glaciecola nitratireducens (strain JCM 12485 / KCTC 12276 / FR1064)</name>
    <dbReference type="NCBI Taxonomy" id="1085623"/>
    <lineage>
        <taxon>Bacteria</taxon>
        <taxon>Pseudomonadati</taxon>
        <taxon>Pseudomonadota</taxon>
        <taxon>Gammaproteobacteria</taxon>
        <taxon>Alteromonadales</taxon>
        <taxon>Alteromonadaceae</taxon>
        <taxon>Brumicola</taxon>
    </lineage>
</organism>
<dbReference type="Pfam" id="PF11739">
    <property type="entry name" value="YdbH-like"/>
    <property type="match status" value="1"/>
</dbReference>
<proteinExistence type="predicted"/>
<keyword evidence="3" id="KW-1185">Reference proteome</keyword>